<sequence length="224" mass="25420">MRKFLKYTGYTLLTIILLLLVYVASAWALSRLTVAAEPNTAHQVAIYIKTNPVHTDLILPVKTATKDWSQSLLYKNTKTGDSAFNYIAIGWGDKGFYLHTQHLSDLTASTAFKAAFWLSSSAVHATYYTKVKESKTCVRLNLSTEQYQRLIKFIENSLQTTTTGNPIMIEAQPYGDHDAFYEARGRYSLFHTCNTWANNALKACGQKACWWTPFANGIQYQYQQ</sequence>
<proteinExistence type="predicted"/>
<keyword evidence="2" id="KW-1185">Reference proteome</keyword>
<dbReference type="RefSeq" id="WP_081145745.1">
    <property type="nucleotide sequence ID" value="NZ_LVYD01000013.1"/>
</dbReference>
<dbReference type="Pfam" id="PF09601">
    <property type="entry name" value="DUF2459"/>
    <property type="match status" value="1"/>
</dbReference>
<comment type="caution">
    <text evidence="1">The sequence shown here is derived from an EMBL/GenBank/DDBJ whole genome shotgun (WGS) entry which is preliminary data.</text>
</comment>
<dbReference type="AlphaFoldDB" id="A0A1V9G5Q0"/>
<name>A0A1V9G5Q0_9BACT</name>
<accession>A0A1V9G5Q0</accession>
<gene>
    <name evidence="1" type="ORF">A3860_15015</name>
</gene>
<dbReference type="STRING" id="1703345.A3860_15015"/>
<organism evidence="1 2">
    <name type="scientific">Niastella vici</name>
    <dbReference type="NCBI Taxonomy" id="1703345"/>
    <lineage>
        <taxon>Bacteria</taxon>
        <taxon>Pseudomonadati</taxon>
        <taxon>Bacteroidota</taxon>
        <taxon>Chitinophagia</taxon>
        <taxon>Chitinophagales</taxon>
        <taxon>Chitinophagaceae</taxon>
        <taxon>Niastella</taxon>
    </lineage>
</organism>
<dbReference type="EMBL" id="LVYD01000013">
    <property type="protein sequence ID" value="OQP65900.1"/>
    <property type="molecule type" value="Genomic_DNA"/>
</dbReference>
<evidence type="ECO:0000313" key="1">
    <source>
        <dbReference type="EMBL" id="OQP65900.1"/>
    </source>
</evidence>
<evidence type="ECO:0000313" key="2">
    <source>
        <dbReference type="Proteomes" id="UP000192796"/>
    </source>
</evidence>
<dbReference type="NCBIfam" id="TIGR02117">
    <property type="entry name" value="chp_urease_rgn"/>
    <property type="match status" value="1"/>
</dbReference>
<reference evidence="1 2" key="1">
    <citation type="submission" date="2016-03" db="EMBL/GenBank/DDBJ databases">
        <title>Niastella vici sp. nov., isolated from farmland soil.</title>
        <authorList>
            <person name="Chen L."/>
            <person name="Wang D."/>
            <person name="Yang S."/>
            <person name="Wang G."/>
        </authorList>
    </citation>
    <scope>NUCLEOTIDE SEQUENCE [LARGE SCALE GENOMIC DNA]</scope>
    <source>
        <strain evidence="1 2">DJ57</strain>
    </source>
</reference>
<dbReference type="Proteomes" id="UP000192796">
    <property type="component" value="Unassembled WGS sequence"/>
</dbReference>
<dbReference type="InterPro" id="IPR011727">
    <property type="entry name" value="CHP02117"/>
</dbReference>
<protein>
    <submittedName>
        <fullName evidence="1">Urease-associated protein</fullName>
    </submittedName>
</protein>
<dbReference type="OrthoDB" id="211174at2"/>